<protein>
    <submittedName>
        <fullName evidence="8">E3 ubiquitin-protein ligase PDZRN3</fullName>
    </submittedName>
</protein>
<dbReference type="STRING" id="407821.A0A087T1H5"/>
<evidence type="ECO:0000313" key="8">
    <source>
        <dbReference type="EMBL" id="KFM58964.1"/>
    </source>
</evidence>
<feature type="compositionally biased region" description="Low complexity" evidence="6">
    <location>
        <begin position="350"/>
        <end position="359"/>
    </location>
</feature>
<name>A0A087T1H5_STEMI</name>
<dbReference type="AlphaFoldDB" id="A0A087T1H5"/>
<feature type="non-terminal residue" evidence="8">
    <location>
        <position position="461"/>
    </location>
</feature>
<feature type="region of interest" description="Disordered" evidence="6">
    <location>
        <begin position="381"/>
        <end position="461"/>
    </location>
</feature>
<sequence>MIMKLTLHCRNSEHGCREKFTLEGCENHMKECIYEMVRCKNKPCRHECFRRDIADHELNGCLHRYVRCETCCMKISSVSPNSHDCIRDLKLLLKKKQVTIRKQNKKIKDLQHEIETLKGAEQGSSDVSSVGSLSAADIMISLADIRSVSSGSSADSDNFFPGAEYSGEDDNPGWSEEEVSVIINDTTAEDQATNSNIVASGEIEIEYPRTSSLPPSSVIEVDVLEPDNYAENFNESQQRRPAKRRHACAPLDSSDGEEDVSETNPSMRSPKRCWRFSDECAITPVASNSEINSVSSGQLNESTMIAGPSFRLSSSLDQTATSSAESPKSRFNFRSRNRQKPEGGSVKTLSSNNASAASNRHTAFERTIALLEQYNLESDPEWLPEYSSHGGNDTTSDSDDSSSIHCGKADASSDESFTLDSASSESDDGPATKDLLGRLYSTSEDDDFEWRPHGEEDEEDD</sequence>
<feature type="region of interest" description="Disordered" evidence="6">
    <location>
        <begin position="316"/>
        <end position="360"/>
    </location>
</feature>
<dbReference type="OrthoDB" id="6436613at2759"/>
<dbReference type="GO" id="GO:0008270">
    <property type="term" value="F:zinc ion binding"/>
    <property type="evidence" value="ECO:0007669"/>
    <property type="project" value="UniProtKB-KW"/>
</dbReference>
<feature type="domain" description="TRAF-type" evidence="7">
    <location>
        <begin position="28"/>
        <end position="71"/>
    </location>
</feature>
<dbReference type="EMBL" id="KK112970">
    <property type="protein sequence ID" value="KFM58964.1"/>
    <property type="molecule type" value="Genomic_DNA"/>
</dbReference>
<dbReference type="InterPro" id="IPR001293">
    <property type="entry name" value="Znf_TRAF"/>
</dbReference>
<proteinExistence type="predicted"/>
<keyword evidence="2 4" id="KW-0863">Zinc-finger</keyword>
<feature type="compositionally biased region" description="Polar residues" evidence="6">
    <location>
        <begin position="316"/>
        <end position="326"/>
    </location>
</feature>
<dbReference type="SUPFAM" id="SSF49599">
    <property type="entry name" value="TRAF domain-like"/>
    <property type="match status" value="1"/>
</dbReference>
<dbReference type="InterPro" id="IPR013083">
    <property type="entry name" value="Znf_RING/FYVE/PHD"/>
</dbReference>
<feature type="region of interest" description="Disordered" evidence="6">
    <location>
        <begin position="234"/>
        <end position="270"/>
    </location>
</feature>
<accession>A0A087T1H5</accession>
<evidence type="ECO:0000256" key="5">
    <source>
        <dbReference type="SAM" id="Coils"/>
    </source>
</evidence>
<evidence type="ECO:0000313" key="9">
    <source>
        <dbReference type="Proteomes" id="UP000054359"/>
    </source>
</evidence>
<gene>
    <name evidence="8" type="ORF">X975_13296</name>
</gene>
<dbReference type="Proteomes" id="UP000054359">
    <property type="component" value="Unassembled WGS sequence"/>
</dbReference>
<feature type="coiled-coil region" evidence="5">
    <location>
        <begin position="93"/>
        <end position="120"/>
    </location>
</feature>
<evidence type="ECO:0000256" key="6">
    <source>
        <dbReference type="SAM" id="MobiDB-lite"/>
    </source>
</evidence>
<keyword evidence="3 4" id="KW-0862">Zinc</keyword>
<dbReference type="PROSITE" id="PS50145">
    <property type="entry name" value="ZF_TRAF"/>
    <property type="match status" value="1"/>
</dbReference>
<evidence type="ECO:0000256" key="4">
    <source>
        <dbReference type="PROSITE-ProRule" id="PRU00207"/>
    </source>
</evidence>
<evidence type="ECO:0000256" key="1">
    <source>
        <dbReference type="ARBA" id="ARBA00022723"/>
    </source>
</evidence>
<reference evidence="8 9" key="1">
    <citation type="submission" date="2013-11" db="EMBL/GenBank/DDBJ databases">
        <title>Genome sequencing of Stegodyphus mimosarum.</title>
        <authorList>
            <person name="Bechsgaard J."/>
        </authorList>
    </citation>
    <scope>NUCLEOTIDE SEQUENCE [LARGE SCALE GENOMIC DNA]</scope>
</reference>
<dbReference type="Gene3D" id="3.30.40.10">
    <property type="entry name" value="Zinc/RING finger domain, C3HC4 (zinc finger)"/>
    <property type="match status" value="1"/>
</dbReference>
<keyword evidence="1 4" id="KW-0479">Metal-binding</keyword>
<evidence type="ECO:0000256" key="3">
    <source>
        <dbReference type="ARBA" id="ARBA00022833"/>
    </source>
</evidence>
<evidence type="ECO:0000256" key="2">
    <source>
        <dbReference type="ARBA" id="ARBA00022771"/>
    </source>
</evidence>
<keyword evidence="5" id="KW-0175">Coiled coil</keyword>
<dbReference type="OMA" id="IVKNMIM"/>
<feature type="zinc finger region" description="TRAF-type" evidence="4">
    <location>
        <begin position="28"/>
        <end position="71"/>
    </location>
</feature>
<organism evidence="8 9">
    <name type="scientific">Stegodyphus mimosarum</name>
    <name type="common">African social velvet spider</name>
    <dbReference type="NCBI Taxonomy" id="407821"/>
    <lineage>
        <taxon>Eukaryota</taxon>
        <taxon>Metazoa</taxon>
        <taxon>Ecdysozoa</taxon>
        <taxon>Arthropoda</taxon>
        <taxon>Chelicerata</taxon>
        <taxon>Arachnida</taxon>
        <taxon>Araneae</taxon>
        <taxon>Araneomorphae</taxon>
        <taxon>Entelegynae</taxon>
        <taxon>Eresoidea</taxon>
        <taxon>Eresidae</taxon>
        <taxon>Stegodyphus</taxon>
    </lineage>
</organism>
<feature type="compositionally biased region" description="Polar residues" evidence="6">
    <location>
        <begin position="414"/>
        <end position="424"/>
    </location>
</feature>
<evidence type="ECO:0000259" key="7">
    <source>
        <dbReference type="PROSITE" id="PS50145"/>
    </source>
</evidence>
<keyword evidence="9" id="KW-1185">Reference proteome</keyword>